<dbReference type="EMBL" id="JTFC01000009">
    <property type="protein sequence ID" value="RUS57889.1"/>
    <property type="molecule type" value="Genomic_DNA"/>
</dbReference>
<keyword evidence="4" id="KW-0663">Pyridoxal phosphate</keyword>
<dbReference type="AlphaFoldDB" id="A0A433RXC2"/>
<dbReference type="Pfam" id="PF01276">
    <property type="entry name" value="OKR_DC_1"/>
    <property type="match status" value="1"/>
</dbReference>
<reference evidence="8 9" key="1">
    <citation type="submission" date="2014-11" db="EMBL/GenBank/DDBJ databases">
        <title>Genome sequence and analysis of novel Kurthia sp.</title>
        <authorList>
            <person name="Lawson J.N."/>
            <person name="Gonzalez J.E."/>
            <person name="Rinauldi L."/>
            <person name="Xuan Z."/>
            <person name="Firman A."/>
            <person name="Shaddox L."/>
            <person name="Trudeau A."/>
            <person name="Shah S."/>
            <person name="Reiman D."/>
        </authorList>
    </citation>
    <scope>NUCLEOTIDE SEQUENCE [LARGE SCALE GENOMIC DNA]</scope>
    <source>
        <strain evidence="8 9">3B1D</strain>
    </source>
</reference>
<feature type="domain" description="Orn/Lys/Arg decarboxylases family 1 pyridoxal-P attachment site" evidence="6">
    <location>
        <begin position="12"/>
        <end position="370"/>
    </location>
</feature>
<dbReference type="OrthoDB" id="9815233at2"/>
<dbReference type="InterPro" id="IPR015421">
    <property type="entry name" value="PyrdxlP-dep_Trfase_major"/>
</dbReference>
<dbReference type="Gene3D" id="3.90.100.10">
    <property type="entry name" value="Orn/Lys/Arg decarboxylase, C-terminal domain"/>
    <property type="match status" value="1"/>
</dbReference>
<dbReference type="PANTHER" id="PTHR43277:SF4">
    <property type="entry name" value="ARGININE DECARBOXYLASE"/>
    <property type="match status" value="1"/>
</dbReference>
<dbReference type="Gene3D" id="3.40.640.10">
    <property type="entry name" value="Type I PLP-dependent aspartate aminotransferase-like (Major domain)"/>
    <property type="match status" value="1"/>
</dbReference>
<dbReference type="Proteomes" id="UP000288623">
    <property type="component" value="Unassembled WGS sequence"/>
</dbReference>
<evidence type="ECO:0000259" key="7">
    <source>
        <dbReference type="Pfam" id="PF03711"/>
    </source>
</evidence>
<evidence type="ECO:0000256" key="1">
    <source>
        <dbReference type="ARBA" id="ARBA00001933"/>
    </source>
</evidence>
<dbReference type="InterPro" id="IPR052357">
    <property type="entry name" value="Orn_Lys_Arg_decarboxylase-I"/>
</dbReference>
<dbReference type="CDD" id="cd00615">
    <property type="entry name" value="Orn_deC_like"/>
    <property type="match status" value="1"/>
</dbReference>
<dbReference type="InterPro" id="IPR000310">
    <property type="entry name" value="Orn/Lys/Arg_deCO2ase_major_dom"/>
</dbReference>
<evidence type="ECO:0000256" key="4">
    <source>
        <dbReference type="ARBA" id="ARBA00022898"/>
    </source>
</evidence>
<gene>
    <name evidence="8" type="ORF">QI30_02965</name>
</gene>
<dbReference type="InterPro" id="IPR008286">
    <property type="entry name" value="Prn/Lys/Arg_de-COase_C"/>
</dbReference>
<sequence>MQQLATTQQKAPLYEALMHFKKQRIVPFDVPGHKRGRGNPELAAFLGEDALAVDVNSMKPLDNLCHPVSVIKEAEEVAAQAFGANEAFFMVGGTTSAVQAMVFSTTKQGDEIILPRNVHRSVLNALVLNGAIPVYVNPEANDELGIALGMSITQVQRAIEEHPNAKAVFVNNPTYYGICSDLKGIVDVAHKAGMKVLADEAHGTHFYFGKDMPISAMAAGADMAAVSMHKSGGSLTQSSFLLMGPGMNADYVRQVVNLTQTTSASYLLMASLDLSRRNLALNGHDIFQQVVDYTNYVRDELHAIGGYYVFGNDLINGDSVYDLDPTKLSIHTLNVGLAGIEVYDILRDDYDIQIEFGDLGNILAYISVGDRERDIERLVGALADIKRRFERSKKGMLTQEYLEPVVAISPQQAFYAQKELLPLHEAIGRICGEFVMCYPPGIPILGPGEVVTEAVVTYIAYAKEKGCQLTGTEDLQVEKLNVVKEGV</sequence>
<evidence type="ECO:0000313" key="8">
    <source>
        <dbReference type="EMBL" id="RUS57889.1"/>
    </source>
</evidence>
<evidence type="ECO:0000313" key="9">
    <source>
        <dbReference type="Proteomes" id="UP000288623"/>
    </source>
</evidence>
<accession>A0A433RXC2</accession>
<name>A0A433RXC2_9BACL</name>
<dbReference type="InterPro" id="IPR015424">
    <property type="entry name" value="PyrdxlP-dep_Trfase"/>
</dbReference>
<dbReference type="GO" id="GO:0016831">
    <property type="term" value="F:carboxy-lyase activity"/>
    <property type="evidence" value="ECO:0007669"/>
    <property type="project" value="UniProtKB-KW"/>
</dbReference>
<dbReference type="Pfam" id="PF03711">
    <property type="entry name" value="OKR_DC_1_C"/>
    <property type="match status" value="1"/>
</dbReference>
<organism evidence="8 9">
    <name type="scientific">Candidatus Kurthia intestinigallinarum</name>
    <dbReference type="NCBI Taxonomy" id="1562256"/>
    <lineage>
        <taxon>Bacteria</taxon>
        <taxon>Bacillati</taxon>
        <taxon>Bacillota</taxon>
        <taxon>Bacilli</taxon>
        <taxon>Bacillales</taxon>
        <taxon>Caryophanaceae</taxon>
        <taxon>Kurthia</taxon>
    </lineage>
</organism>
<evidence type="ECO:0000256" key="5">
    <source>
        <dbReference type="ARBA" id="ARBA00023239"/>
    </source>
</evidence>
<evidence type="ECO:0000256" key="3">
    <source>
        <dbReference type="ARBA" id="ARBA00022793"/>
    </source>
</evidence>
<keyword evidence="5" id="KW-0456">Lyase</keyword>
<comment type="cofactor">
    <cofactor evidence="1">
        <name>pyridoxal 5'-phosphate</name>
        <dbReference type="ChEBI" id="CHEBI:597326"/>
    </cofactor>
</comment>
<dbReference type="SUPFAM" id="SSF53383">
    <property type="entry name" value="PLP-dependent transferases"/>
    <property type="match status" value="1"/>
</dbReference>
<comment type="caution">
    <text evidence="8">The sequence shown here is derived from an EMBL/GenBank/DDBJ whole genome shotgun (WGS) entry which is preliminary data.</text>
</comment>
<dbReference type="RefSeq" id="WP_126989469.1">
    <property type="nucleotide sequence ID" value="NZ_JTFC01000009.1"/>
</dbReference>
<protein>
    <submittedName>
        <fullName evidence="8">Arginine decarboxylase</fullName>
    </submittedName>
</protein>
<dbReference type="PANTHER" id="PTHR43277">
    <property type="entry name" value="ARGININE DECARBOXYLASE"/>
    <property type="match status" value="1"/>
</dbReference>
<evidence type="ECO:0000256" key="2">
    <source>
        <dbReference type="ARBA" id="ARBA00010671"/>
    </source>
</evidence>
<proteinExistence type="inferred from homology"/>
<feature type="domain" description="Orn/Lys/Arg decarboxylase C-terminal" evidence="7">
    <location>
        <begin position="398"/>
        <end position="471"/>
    </location>
</feature>
<keyword evidence="3" id="KW-0210">Decarboxylase</keyword>
<keyword evidence="9" id="KW-1185">Reference proteome</keyword>
<evidence type="ECO:0000259" key="6">
    <source>
        <dbReference type="Pfam" id="PF01276"/>
    </source>
</evidence>
<comment type="similarity">
    <text evidence="2">Belongs to the Orn/Lys/Arg decarboxylase class-I family.</text>
</comment>